<feature type="transmembrane region" description="Helical" evidence="1">
    <location>
        <begin position="42"/>
        <end position="67"/>
    </location>
</feature>
<proteinExistence type="predicted"/>
<dbReference type="Proteomes" id="UP000198802">
    <property type="component" value="Unassembled WGS sequence"/>
</dbReference>
<dbReference type="AlphaFoldDB" id="A0A0S4QKG3"/>
<feature type="transmembrane region" description="Helical" evidence="1">
    <location>
        <begin position="12"/>
        <end position="30"/>
    </location>
</feature>
<name>A0A0S4QKG3_9ACTN</name>
<dbReference type="Pfam" id="PF13803">
    <property type="entry name" value="DUF4184"/>
    <property type="match status" value="1"/>
</dbReference>
<dbReference type="InterPro" id="IPR025238">
    <property type="entry name" value="DUF4184"/>
</dbReference>
<dbReference type="EMBL" id="FAOZ01000004">
    <property type="protein sequence ID" value="CUU55050.1"/>
    <property type="molecule type" value="Genomic_DNA"/>
</dbReference>
<feature type="transmembrane region" description="Helical" evidence="1">
    <location>
        <begin position="144"/>
        <end position="163"/>
    </location>
</feature>
<accession>A0A0S4QKG3</accession>
<reference evidence="3" key="1">
    <citation type="submission" date="2015-11" db="EMBL/GenBank/DDBJ databases">
        <authorList>
            <person name="Varghese N."/>
        </authorList>
    </citation>
    <scope>NUCLEOTIDE SEQUENCE [LARGE SCALE GENOMIC DNA]</scope>
    <source>
        <strain evidence="3">DSM 45899</strain>
    </source>
</reference>
<protein>
    <submittedName>
        <fullName evidence="2">Uncharacterized protein</fullName>
    </submittedName>
</protein>
<evidence type="ECO:0000256" key="1">
    <source>
        <dbReference type="SAM" id="Phobius"/>
    </source>
</evidence>
<sequence>MPFTASHPAAVLPLRGLGLPMSAMVVGSMVPDVPVFGRWADLYRLTHSLLGVVTVVPALSIVVLLVWSHLVRDALVDLAPDAVRLRLAPRARLSRRQWMLAPAAAMVGGLTHVGWDLFTHRDRWGFHQFAWLRAEHAGLPGYGWLQYGSSLAGLAVVTVAVVAHLRALPRGSRRPRRHPSQVVILPTGVLVAVVPCVAAAAAATQDSRGLRAVAFEAAVAGVLALIGALLIIVAGWWAVRPR</sequence>
<gene>
    <name evidence="2" type="ORF">Ga0074812_104131</name>
</gene>
<organism evidence="2 3">
    <name type="scientific">Parafrankia irregularis</name>
    <dbReference type="NCBI Taxonomy" id="795642"/>
    <lineage>
        <taxon>Bacteria</taxon>
        <taxon>Bacillati</taxon>
        <taxon>Actinomycetota</taxon>
        <taxon>Actinomycetes</taxon>
        <taxon>Frankiales</taxon>
        <taxon>Frankiaceae</taxon>
        <taxon>Parafrankia</taxon>
    </lineage>
</organism>
<feature type="transmembrane region" description="Helical" evidence="1">
    <location>
        <begin position="217"/>
        <end position="239"/>
    </location>
</feature>
<dbReference type="RefSeq" id="WP_091273185.1">
    <property type="nucleotide sequence ID" value="NZ_FAOZ01000004.1"/>
</dbReference>
<keyword evidence="3" id="KW-1185">Reference proteome</keyword>
<evidence type="ECO:0000313" key="2">
    <source>
        <dbReference type="EMBL" id="CUU55050.1"/>
    </source>
</evidence>
<keyword evidence="1" id="KW-1133">Transmembrane helix</keyword>
<feature type="transmembrane region" description="Helical" evidence="1">
    <location>
        <begin position="183"/>
        <end position="205"/>
    </location>
</feature>
<evidence type="ECO:0000313" key="3">
    <source>
        <dbReference type="Proteomes" id="UP000198802"/>
    </source>
</evidence>
<keyword evidence="1" id="KW-0812">Transmembrane</keyword>
<keyword evidence="1" id="KW-0472">Membrane</keyword>